<evidence type="ECO:0000313" key="3">
    <source>
        <dbReference type="Proteomes" id="UP001432322"/>
    </source>
</evidence>
<feature type="non-terminal residue" evidence="2">
    <location>
        <position position="1"/>
    </location>
</feature>
<gene>
    <name evidence="2" type="ORF">PFISCL1PPCAC_18902</name>
</gene>
<feature type="region of interest" description="Disordered" evidence="1">
    <location>
        <begin position="1"/>
        <end position="31"/>
    </location>
</feature>
<sequence length="427" mass="49511">TGGRSPSPMRQDQSISTVHRRRVNEKRKRSKKSEDLEDLVYRMKTLYGLHTPQRWRESLASGIHRLTYKLWEERRKIGLRALNWTTDTVWAKLPTELNPKVRSSLLLLGACLIDTSFYFYRFSIDPSSDATVSVLEQDLTRKEREYGLRLMSDLLDSGTPSDACIARVIRMAMRTIREHCANQRHSDRVMRRTVGCMRQALDFDVMPSPLTELVDDEVILPYIFDGLMNAEGRLKRNLCSLLVSILYCAQPVDRVTLVVRFHAQLKQSFHILRFRELAHFTRHSEFAGIVATTPTLLHRLFEHLQQRPAENIEWWRKFDFDDYCEIAIDVMDNLIGNDDSLLQQVMGYGFLSAAASNFASNRFDLNALRVASFRRILASHPEWRSTFRSLTYQGPEGNLTAELGRSIREVPKRSEDYVVTEEECESL</sequence>
<keyword evidence="3" id="KW-1185">Reference proteome</keyword>
<evidence type="ECO:0000256" key="1">
    <source>
        <dbReference type="SAM" id="MobiDB-lite"/>
    </source>
</evidence>
<accession>A0AAV5W774</accession>
<feature type="compositionally biased region" description="Polar residues" evidence="1">
    <location>
        <begin position="8"/>
        <end position="17"/>
    </location>
</feature>
<reference evidence="2" key="1">
    <citation type="submission" date="2023-10" db="EMBL/GenBank/DDBJ databases">
        <title>Genome assembly of Pristionchus species.</title>
        <authorList>
            <person name="Yoshida K."/>
            <person name="Sommer R.J."/>
        </authorList>
    </citation>
    <scope>NUCLEOTIDE SEQUENCE</scope>
    <source>
        <strain evidence="2">RS5133</strain>
    </source>
</reference>
<dbReference type="AlphaFoldDB" id="A0AAV5W774"/>
<evidence type="ECO:0000313" key="2">
    <source>
        <dbReference type="EMBL" id="GMT27605.1"/>
    </source>
</evidence>
<comment type="caution">
    <text evidence="2">The sequence shown here is derived from an EMBL/GenBank/DDBJ whole genome shotgun (WGS) entry which is preliminary data.</text>
</comment>
<name>A0AAV5W774_9BILA</name>
<feature type="compositionally biased region" description="Basic residues" evidence="1">
    <location>
        <begin position="18"/>
        <end position="31"/>
    </location>
</feature>
<proteinExistence type="predicted"/>
<protein>
    <submittedName>
        <fullName evidence="2">Uncharacterized protein</fullName>
    </submittedName>
</protein>
<organism evidence="2 3">
    <name type="scientific">Pristionchus fissidentatus</name>
    <dbReference type="NCBI Taxonomy" id="1538716"/>
    <lineage>
        <taxon>Eukaryota</taxon>
        <taxon>Metazoa</taxon>
        <taxon>Ecdysozoa</taxon>
        <taxon>Nematoda</taxon>
        <taxon>Chromadorea</taxon>
        <taxon>Rhabditida</taxon>
        <taxon>Rhabditina</taxon>
        <taxon>Diplogasteromorpha</taxon>
        <taxon>Diplogasteroidea</taxon>
        <taxon>Neodiplogasteridae</taxon>
        <taxon>Pristionchus</taxon>
    </lineage>
</organism>
<dbReference type="Proteomes" id="UP001432322">
    <property type="component" value="Unassembled WGS sequence"/>
</dbReference>
<dbReference type="EMBL" id="BTSY01000005">
    <property type="protein sequence ID" value="GMT27605.1"/>
    <property type="molecule type" value="Genomic_DNA"/>
</dbReference>